<reference evidence="6 7" key="1">
    <citation type="journal article" date="2007" name="Photosyn. Res.">
        <title>Complete nucleotide sequence of the freshwater unicellular cyanobacterium Synechococcus elongatus PCC 6301 chromosome: gene content and organization.</title>
        <authorList>
            <person name="Sugita C."/>
            <person name="Ogata K."/>
            <person name="Shikata M."/>
            <person name="Jikuya H."/>
            <person name="Takano J."/>
            <person name="Furumichi M."/>
            <person name="Kanehisa M."/>
            <person name="Omata T."/>
            <person name="Sugiura M."/>
            <person name="Sugita M."/>
        </authorList>
    </citation>
    <scope>NUCLEOTIDE SEQUENCE [LARGE SCALE GENOMIC DNA]</scope>
    <source>
        <strain evidence="7">ATCC 27144 / PCC 6301 / SAUG 1402/1</strain>
    </source>
</reference>
<dbReference type="Gene3D" id="3.40.190.290">
    <property type="match status" value="1"/>
</dbReference>
<proteinExistence type="inferred from homology"/>
<keyword evidence="3" id="KW-0238">DNA-binding</keyword>
<dbReference type="InterPro" id="IPR000847">
    <property type="entry name" value="LysR_HTH_N"/>
</dbReference>
<dbReference type="PROSITE" id="PS50931">
    <property type="entry name" value="HTH_LYSR"/>
    <property type="match status" value="1"/>
</dbReference>
<dbReference type="eggNOG" id="COG0583">
    <property type="taxonomic scope" value="Bacteria"/>
</dbReference>
<dbReference type="PANTHER" id="PTHR30419">
    <property type="entry name" value="HTH-TYPE TRANSCRIPTIONAL REGULATOR YBHD"/>
    <property type="match status" value="1"/>
</dbReference>
<dbReference type="RefSeq" id="WP_011243998.1">
    <property type="nucleotide sequence ID" value="NC_006576.1"/>
</dbReference>
<evidence type="ECO:0000256" key="3">
    <source>
        <dbReference type="ARBA" id="ARBA00023125"/>
    </source>
</evidence>
<dbReference type="SMR" id="A0A0H3K3U4"/>
<dbReference type="SUPFAM" id="SSF46785">
    <property type="entry name" value="Winged helix' DNA-binding domain"/>
    <property type="match status" value="1"/>
</dbReference>
<keyword evidence="2" id="KW-0805">Transcription regulation</keyword>
<dbReference type="GO" id="GO:0005829">
    <property type="term" value="C:cytosol"/>
    <property type="evidence" value="ECO:0007669"/>
    <property type="project" value="TreeGrafter"/>
</dbReference>
<protein>
    <submittedName>
        <fullName evidence="6">Transcriptional regulator</fullName>
    </submittedName>
</protein>
<evidence type="ECO:0000313" key="6">
    <source>
        <dbReference type="EMBL" id="BAD79878.1"/>
    </source>
</evidence>
<evidence type="ECO:0000256" key="4">
    <source>
        <dbReference type="ARBA" id="ARBA00023163"/>
    </source>
</evidence>
<dbReference type="SUPFAM" id="SSF53850">
    <property type="entry name" value="Periplasmic binding protein-like II"/>
    <property type="match status" value="1"/>
</dbReference>
<dbReference type="PRINTS" id="PR00039">
    <property type="entry name" value="HTHLYSR"/>
</dbReference>
<dbReference type="AlphaFoldDB" id="A0A0H3K3U4"/>
<dbReference type="Pfam" id="PF03466">
    <property type="entry name" value="LysR_substrate"/>
    <property type="match status" value="1"/>
</dbReference>
<keyword evidence="4" id="KW-0804">Transcription</keyword>
<evidence type="ECO:0000313" key="7">
    <source>
        <dbReference type="Proteomes" id="UP000001175"/>
    </source>
</evidence>
<dbReference type="InterPro" id="IPR036390">
    <property type="entry name" value="WH_DNA-bd_sf"/>
</dbReference>
<name>A0A0H3K3U4_SYNP6</name>
<dbReference type="Gene3D" id="1.10.10.10">
    <property type="entry name" value="Winged helix-like DNA-binding domain superfamily/Winged helix DNA-binding domain"/>
    <property type="match status" value="1"/>
</dbReference>
<dbReference type="InterPro" id="IPR050950">
    <property type="entry name" value="HTH-type_LysR_regulators"/>
</dbReference>
<evidence type="ECO:0000256" key="2">
    <source>
        <dbReference type="ARBA" id="ARBA00023015"/>
    </source>
</evidence>
<dbReference type="FunFam" id="1.10.10.10:FF:000001">
    <property type="entry name" value="LysR family transcriptional regulator"/>
    <property type="match status" value="1"/>
</dbReference>
<accession>A0A0H3K3U4</accession>
<dbReference type="Pfam" id="PF00126">
    <property type="entry name" value="HTH_1"/>
    <property type="match status" value="1"/>
</dbReference>
<sequence length="294" mass="32034">MNITQLQILAAVVETGNFSAAALQLDLSQSAVSRAIAALEDELGVVLLSRGRFGARPTRVGERVLQLAQRMLQLHDSIVHEVNLEKGLQGGHLRIASFRSAATHVLPPRLALFRQRCPGVSVSIIETDPQGVEQALREGKVDIGLLPLPRSEEFDTWEITRDEYVVLLPSTAHPLGQPLTWAQLSRYEFILYNYAECTTAVRQHWATARQELKVAYEIKEDSTIVSMVAQGLGAAILPRLAAVPIPPEVAAHSLPIPLERVIGAAILASALQVPSVFAFLDVLRQTAPEVRATG</sequence>
<organism evidence="6 7">
    <name type="scientific">Synechococcus sp. (strain ATCC 27144 / PCC 6301 / SAUG 1402/1)</name>
    <name type="common">Anacystis nidulans</name>
    <dbReference type="NCBI Taxonomy" id="269084"/>
    <lineage>
        <taxon>Bacteria</taxon>
        <taxon>Bacillati</taxon>
        <taxon>Cyanobacteriota</taxon>
        <taxon>Cyanophyceae</taxon>
        <taxon>Synechococcales</taxon>
        <taxon>Synechococcaceae</taxon>
        <taxon>Synechococcus</taxon>
    </lineage>
</organism>
<gene>
    <name evidence="6" type="primary">lrrA</name>
    <name evidence="6" type="ordered locus">syc1688_d</name>
</gene>
<comment type="similarity">
    <text evidence="1">Belongs to the LysR transcriptional regulatory family.</text>
</comment>
<dbReference type="GO" id="GO:0003700">
    <property type="term" value="F:DNA-binding transcription factor activity"/>
    <property type="evidence" value="ECO:0007669"/>
    <property type="project" value="InterPro"/>
</dbReference>
<dbReference type="GO" id="GO:0003677">
    <property type="term" value="F:DNA binding"/>
    <property type="evidence" value="ECO:0007669"/>
    <property type="project" value="UniProtKB-KW"/>
</dbReference>
<dbReference type="GeneID" id="72431307"/>
<feature type="domain" description="HTH lysR-type" evidence="5">
    <location>
        <begin position="1"/>
        <end position="58"/>
    </location>
</feature>
<dbReference type="KEGG" id="syc:syc1688_d"/>
<dbReference type="CDD" id="cd05466">
    <property type="entry name" value="PBP2_LTTR_substrate"/>
    <property type="match status" value="1"/>
</dbReference>
<evidence type="ECO:0000256" key="1">
    <source>
        <dbReference type="ARBA" id="ARBA00009437"/>
    </source>
</evidence>
<dbReference type="InterPro" id="IPR005119">
    <property type="entry name" value="LysR_subst-bd"/>
</dbReference>
<dbReference type="InterPro" id="IPR036388">
    <property type="entry name" value="WH-like_DNA-bd_sf"/>
</dbReference>
<evidence type="ECO:0000259" key="5">
    <source>
        <dbReference type="PROSITE" id="PS50931"/>
    </source>
</evidence>
<dbReference type="Proteomes" id="UP000001175">
    <property type="component" value="Chromosome"/>
</dbReference>
<dbReference type="EMBL" id="AP008231">
    <property type="protein sequence ID" value="BAD79878.1"/>
    <property type="molecule type" value="Genomic_DNA"/>
</dbReference>